<dbReference type="GeneID" id="11139995"/>
<dbReference type="EMBL" id="CP002838">
    <property type="protein sequence ID" value="AEM38223.1"/>
    <property type="molecule type" value="Genomic_DNA"/>
</dbReference>
<dbReference type="RefSeq" id="WP_014025900.1">
    <property type="nucleotide sequence ID" value="NC_015931.1"/>
</dbReference>
<dbReference type="Proteomes" id="UP000001037">
    <property type="component" value="Chromosome"/>
</dbReference>
<keyword evidence="3" id="KW-1185">Reference proteome</keyword>
<evidence type="ECO:0000313" key="2">
    <source>
        <dbReference type="EMBL" id="AEM38223.1"/>
    </source>
</evidence>
<keyword evidence="1" id="KW-0472">Membrane</keyword>
<feature type="transmembrane region" description="Helical" evidence="1">
    <location>
        <begin position="68"/>
        <end position="88"/>
    </location>
</feature>
<protein>
    <submittedName>
        <fullName evidence="2">Uncharacterized protein</fullName>
    </submittedName>
</protein>
<organism evidence="2 3">
    <name type="scientific">Pyrolobus fumarii (strain DSM 11204 / 1A)</name>
    <dbReference type="NCBI Taxonomy" id="694429"/>
    <lineage>
        <taxon>Archaea</taxon>
        <taxon>Thermoproteota</taxon>
        <taxon>Thermoprotei</taxon>
        <taxon>Desulfurococcales</taxon>
        <taxon>Pyrodictiaceae</taxon>
        <taxon>Pyrolobus</taxon>
    </lineage>
</organism>
<feature type="transmembrane region" description="Helical" evidence="1">
    <location>
        <begin position="147"/>
        <end position="173"/>
    </location>
</feature>
<dbReference type="AlphaFoldDB" id="G0EFQ2"/>
<feature type="transmembrane region" description="Helical" evidence="1">
    <location>
        <begin position="244"/>
        <end position="268"/>
    </location>
</feature>
<keyword evidence="1" id="KW-0812">Transmembrane</keyword>
<dbReference type="KEGG" id="pfm:Pyrfu_0351"/>
<feature type="transmembrane region" description="Helical" evidence="1">
    <location>
        <begin position="180"/>
        <end position="199"/>
    </location>
</feature>
<feature type="transmembrane region" description="Helical" evidence="1">
    <location>
        <begin position="100"/>
        <end position="127"/>
    </location>
</feature>
<name>G0EFQ2_PYRF1</name>
<dbReference type="InParanoid" id="G0EFQ2"/>
<keyword evidence="1" id="KW-1133">Transmembrane helix</keyword>
<accession>G0EFQ2</accession>
<proteinExistence type="predicted"/>
<evidence type="ECO:0000313" key="3">
    <source>
        <dbReference type="Proteomes" id="UP000001037"/>
    </source>
</evidence>
<feature type="transmembrane region" description="Helical" evidence="1">
    <location>
        <begin position="211"/>
        <end position="232"/>
    </location>
</feature>
<dbReference type="HOGENOM" id="CLU_705179_0_0_2"/>
<reference evidence="2 3" key="1">
    <citation type="journal article" date="2011" name="Stand. Genomic Sci.">
        <title>Complete genome sequence of the hyperthermophilic chemolithoautotroph Pyrolobus fumarii type strain (1A).</title>
        <authorList>
            <person name="Anderson I."/>
            <person name="Goker M."/>
            <person name="Nolan M."/>
            <person name="Lucas S."/>
            <person name="Hammon N."/>
            <person name="Deshpande S."/>
            <person name="Cheng J.F."/>
            <person name="Tapia R."/>
            <person name="Han C."/>
            <person name="Goodwin L."/>
            <person name="Pitluck S."/>
            <person name="Huntemann M."/>
            <person name="Liolios K."/>
            <person name="Ivanova N."/>
            <person name="Pagani I."/>
            <person name="Mavromatis K."/>
            <person name="Ovchinikova G."/>
            <person name="Pati A."/>
            <person name="Chen A."/>
            <person name="Palaniappan K."/>
            <person name="Land M."/>
            <person name="Hauser L."/>
            <person name="Brambilla E.M."/>
            <person name="Huber H."/>
            <person name="Yasawong M."/>
            <person name="Rohde M."/>
            <person name="Spring S."/>
            <person name="Abt B."/>
            <person name="Sikorski J."/>
            <person name="Wirth R."/>
            <person name="Detter J.C."/>
            <person name="Woyke T."/>
            <person name="Bristow J."/>
            <person name="Eisen J.A."/>
            <person name="Markowitz V."/>
            <person name="Hugenholtz P."/>
            <person name="Kyrpides N.C."/>
            <person name="Klenk H.P."/>
            <person name="Lapidus A."/>
        </authorList>
    </citation>
    <scope>NUCLEOTIDE SEQUENCE [LARGE SCALE GENOMIC DNA]</scope>
    <source>
        <strain evidence="3">DSM 11204 / 1A</strain>
    </source>
</reference>
<evidence type="ECO:0000256" key="1">
    <source>
        <dbReference type="SAM" id="Phobius"/>
    </source>
</evidence>
<dbReference type="STRING" id="694429.Pyrfu_0351"/>
<gene>
    <name evidence="2" type="ordered locus">Pyrfu_0351</name>
</gene>
<sequence>MGNPIFDALNELFKTLIDPVARFIAEFTVKPVIELSLAVPGFDVYTRDAPRVFHDLAPAMNAVYDTSLLLGILAYTFMTLLALLEYLYEDRVELGTVLKRSLLVLLAILLSKHVYDGAAALVAWGSYTLFSGNPEDVYLAKVTEGAAAVIGGATLLGAPAVLTAFFSIMIFLGMFNALRLMLTAVLAATLPLWLALTLAPARYVRDVAHGAVSTLTGLLFVPLLASAVYRLGSELITHWDPSGVYEAGLTLMMIAASFFAPVIASILAPRASTTMALTSMFLGYVAGPAAAKTIRQIVPHLAAAPELVRSPLPWPVTTPTGGIASRIVGFTRGLIHAIREPTYPLGGLGYILQHAYKHTLWKLQTRRYYKRVVDETLGIPWHAFTHQQQEY</sequence>